<dbReference type="AlphaFoldDB" id="A0AAD7WKI3"/>
<comment type="caution">
    <text evidence="2">The sequence shown here is derived from an EMBL/GenBank/DDBJ whole genome shotgun (WGS) entry which is preliminary data.</text>
</comment>
<sequence>MGETSADPIPRVEKPSQVCFISAQHLLRAEIGLGRAKRRCRKPHLTSSTTQRSSPRGHTSAQLTRYRQDSHGSSHCRQAGRRTHLLSSQILLISDQYPACHTLAIARRVTDPSDSFSMAALTGGQEGAGARKLSERIPCLSTFLLGNGSLRVTPLSPLHPHPPRPLLILNFCSGPGQLKLQDKVCIQVATATSFSGQGVNDTLTPLLRSAPRGQSAVGSVLRFPAPVLPAEFTEALTRRD</sequence>
<proteinExistence type="predicted"/>
<dbReference type="EMBL" id="JAINUG010000078">
    <property type="protein sequence ID" value="KAJ8400257.1"/>
    <property type="molecule type" value="Genomic_DNA"/>
</dbReference>
<feature type="compositionally biased region" description="Polar residues" evidence="1">
    <location>
        <begin position="45"/>
        <end position="65"/>
    </location>
</feature>
<accession>A0AAD7WKI3</accession>
<gene>
    <name evidence="2" type="ORF">AAFF_G00399510</name>
</gene>
<evidence type="ECO:0000313" key="2">
    <source>
        <dbReference type="EMBL" id="KAJ8400257.1"/>
    </source>
</evidence>
<protein>
    <submittedName>
        <fullName evidence="2">Uncharacterized protein</fullName>
    </submittedName>
</protein>
<keyword evidence="3" id="KW-1185">Reference proteome</keyword>
<dbReference type="Proteomes" id="UP001221898">
    <property type="component" value="Unassembled WGS sequence"/>
</dbReference>
<name>A0AAD7WKI3_9TELE</name>
<evidence type="ECO:0000256" key="1">
    <source>
        <dbReference type="SAM" id="MobiDB-lite"/>
    </source>
</evidence>
<reference evidence="2" key="1">
    <citation type="journal article" date="2023" name="Science">
        <title>Genome structures resolve the early diversification of teleost fishes.</title>
        <authorList>
            <person name="Parey E."/>
            <person name="Louis A."/>
            <person name="Montfort J."/>
            <person name="Bouchez O."/>
            <person name="Roques C."/>
            <person name="Iampietro C."/>
            <person name="Lluch J."/>
            <person name="Castinel A."/>
            <person name="Donnadieu C."/>
            <person name="Desvignes T."/>
            <person name="Floi Bucao C."/>
            <person name="Jouanno E."/>
            <person name="Wen M."/>
            <person name="Mejri S."/>
            <person name="Dirks R."/>
            <person name="Jansen H."/>
            <person name="Henkel C."/>
            <person name="Chen W.J."/>
            <person name="Zahm M."/>
            <person name="Cabau C."/>
            <person name="Klopp C."/>
            <person name="Thompson A.W."/>
            <person name="Robinson-Rechavi M."/>
            <person name="Braasch I."/>
            <person name="Lecointre G."/>
            <person name="Bobe J."/>
            <person name="Postlethwait J.H."/>
            <person name="Berthelot C."/>
            <person name="Roest Crollius H."/>
            <person name="Guiguen Y."/>
        </authorList>
    </citation>
    <scope>NUCLEOTIDE SEQUENCE</scope>
    <source>
        <strain evidence="2">NC1722</strain>
    </source>
</reference>
<feature type="region of interest" description="Disordered" evidence="1">
    <location>
        <begin position="38"/>
        <end position="79"/>
    </location>
</feature>
<evidence type="ECO:0000313" key="3">
    <source>
        <dbReference type="Proteomes" id="UP001221898"/>
    </source>
</evidence>
<organism evidence="2 3">
    <name type="scientific">Aldrovandia affinis</name>
    <dbReference type="NCBI Taxonomy" id="143900"/>
    <lineage>
        <taxon>Eukaryota</taxon>
        <taxon>Metazoa</taxon>
        <taxon>Chordata</taxon>
        <taxon>Craniata</taxon>
        <taxon>Vertebrata</taxon>
        <taxon>Euteleostomi</taxon>
        <taxon>Actinopterygii</taxon>
        <taxon>Neopterygii</taxon>
        <taxon>Teleostei</taxon>
        <taxon>Notacanthiformes</taxon>
        <taxon>Halosauridae</taxon>
        <taxon>Aldrovandia</taxon>
    </lineage>
</organism>